<keyword evidence="3" id="KW-1185">Reference proteome</keyword>
<proteinExistence type="predicted"/>
<dbReference type="GO" id="GO:0033194">
    <property type="term" value="P:response to hydroperoxide"/>
    <property type="evidence" value="ECO:0007669"/>
    <property type="project" value="TreeGrafter"/>
</dbReference>
<sequence>MQLLLPPSETKHPGGDGAPLDLGALRLPGLRPQREALLDALVALSGDEAAAMRVLKLSERQRPEIRVNAAIRQAATMPAMDRYTGVLFDALAAETLPTQARGWLAEHALIQTAPLGPIGAADPIPSYRLAAGTALPGVPPLRRHWADATSAALADDPAVRSELVLDLRSQAYVALAPLPSGITSAYVHVVTRGADGHQRALNHFNKKAKGEFVRALALDPPPRDATLAAVVDWGRAHGQELVIDGEARVNLVV</sequence>
<evidence type="ECO:0000313" key="3">
    <source>
        <dbReference type="Proteomes" id="UP000298358"/>
    </source>
</evidence>
<dbReference type="PANTHER" id="PTHR30283">
    <property type="entry name" value="PEROXIDE STRESS RESPONSE PROTEIN YAAA"/>
    <property type="match status" value="1"/>
</dbReference>
<comment type="caution">
    <text evidence="2">The sequence shown here is derived from an EMBL/GenBank/DDBJ whole genome shotgun (WGS) entry which is preliminary data.</text>
</comment>
<protein>
    <submittedName>
        <fullName evidence="2">Peroxide stress protein YaaA</fullName>
    </submittedName>
</protein>
<organism evidence="2 3">
    <name type="scientific">Microbacterium paludicola</name>
    <dbReference type="NCBI Taxonomy" id="300019"/>
    <lineage>
        <taxon>Bacteria</taxon>
        <taxon>Bacillati</taxon>
        <taxon>Actinomycetota</taxon>
        <taxon>Actinomycetes</taxon>
        <taxon>Micrococcales</taxon>
        <taxon>Microbacteriaceae</taxon>
        <taxon>Microbacterium</taxon>
    </lineage>
</organism>
<feature type="region of interest" description="Disordered" evidence="1">
    <location>
        <begin position="1"/>
        <end position="20"/>
    </location>
</feature>
<reference evidence="2 3" key="1">
    <citation type="submission" date="2019-03" db="EMBL/GenBank/DDBJ databases">
        <title>Diversity of the mouse oral microbiome.</title>
        <authorList>
            <person name="Joseph S."/>
            <person name="Aduse-Opoku J."/>
            <person name="Curtis M."/>
            <person name="Wade W."/>
            <person name="Hashim A."/>
        </authorList>
    </citation>
    <scope>NUCLEOTIDE SEQUENCE [LARGE SCALE GENOMIC DNA]</scope>
    <source>
        <strain evidence="2 3">P1012</strain>
    </source>
</reference>
<dbReference type="PANTHER" id="PTHR30283:SF4">
    <property type="entry name" value="PEROXIDE STRESS RESISTANCE PROTEIN YAAA"/>
    <property type="match status" value="1"/>
</dbReference>
<evidence type="ECO:0000256" key="1">
    <source>
        <dbReference type="SAM" id="MobiDB-lite"/>
    </source>
</evidence>
<dbReference type="InterPro" id="IPR005583">
    <property type="entry name" value="YaaA"/>
</dbReference>
<gene>
    <name evidence="2" type="primary">yaaA</name>
    <name evidence="2" type="ORF">E4U02_10490</name>
</gene>
<dbReference type="Proteomes" id="UP000298358">
    <property type="component" value="Unassembled WGS sequence"/>
</dbReference>
<dbReference type="OrthoDB" id="3210767at2"/>
<evidence type="ECO:0000313" key="2">
    <source>
        <dbReference type="EMBL" id="TFU32433.1"/>
    </source>
</evidence>
<accession>A0A4Y9FTV7</accession>
<dbReference type="AlphaFoldDB" id="A0A4Y9FTV7"/>
<dbReference type="RefSeq" id="WP_135114791.1">
    <property type="nucleotide sequence ID" value="NZ_JADGLL010000025.1"/>
</dbReference>
<dbReference type="EMBL" id="SPQB01000025">
    <property type="protein sequence ID" value="TFU32433.1"/>
    <property type="molecule type" value="Genomic_DNA"/>
</dbReference>
<name>A0A4Y9FTV7_9MICO</name>
<dbReference type="Pfam" id="PF03883">
    <property type="entry name" value="H2O2_YaaD"/>
    <property type="match status" value="1"/>
</dbReference>
<dbReference type="GO" id="GO:0005829">
    <property type="term" value="C:cytosol"/>
    <property type="evidence" value="ECO:0007669"/>
    <property type="project" value="TreeGrafter"/>
</dbReference>